<proteinExistence type="predicted"/>
<reference evidence="5 6" key="1">
    <citation type="submission" date="2018-06" db="EMBL/GenBank/DDBJ databases">
        <title>Complete Genomes of Monosporascus.</title>
        <authorList>
            <person name="Robinson A.J."/>
            <person name="Natvig D.O."/>
        </authorList>
    </citation>
    <scope>NUCLEOTIDE SEQUENCE [LARGE SCALE GENOMIC DNA]</scope>
    <source>
        <strain evidence="5 6">CBS 609.92</strain>
    </source>
</reference>
<dbReference type="InterPro" id="IPR027417">
    <property type="entry name" value="P-loop_NTPase"/>
</dbReference>
<dbReference type="PANTHER" id="PTHR10039">
    <property type="entry name" value="AMELOGENIN"/>
    <property type="match status" value="1"/>
</dbReference>
<gene>
    <name evidence="5" type="ORF">DL762_003261</name>
</gene>
<feature type="compositionally biased region" description="Basic and acidic residues" evidence="3">
    <location>
        <begin position="6"/>
        <end position="18"/>
    </location>
</feature>
<dbReference type="PROSITE" id="PS50297">
    <property type="entry name" value="ANK_REP_REGION"/>
    <property type="match status" value="2"/>
</dbReference>
<evidence type="ECO:0000256" key="2">
    <source>
        <dbReference type="PROSITE-ProRule" id="PRU00023"/>
    </source>
</evidence>
<name>A0ABY0HFA8_9PEZI</name>
<dbReference type="SUPFAM" id="SSF48403">
    <property type="entry name" value="Ankyrin repeat"/>
    <property type="match status" value="1"/>
</dbReference>
<accession>A0ABY0HFA8</accession>
<keyword evidence="6" id="KW-1185">Reference proteome</keyword>
<evidence type="ECO:0000313" key="5">
    <source>
        <dbReference type="EMBL" id="RYO89370.1"/>
    </source>
</evidence>
<feature type="compositionally biased region" description="Polar residues" evidence="3">
    <location>
        <begin position="19"/>
        <end position="38"/>
    </location>
</feature>
<feature type="region of interest" description="Disordered" evidence="3">
    <location>
        <begin position="6"/>
        <end position="41"/>
    </location>
</feature>
<evidence type="ECO:0000256" key="3">
    <source>
        <dbReference type="SAM" id="MobiDB-lite"/>
    </source>
</evidence>
<dbReference type="Gene3D" id="1.25.40.20">
    <property type="entry name" value="Ankyrin repeat-containing domain"/>
    <property type="match status" value="2"/>
</dbReference>
<evidence type="ECO:0000259" key="4">
    <source>
        <dbReference type="Pfam" id="PF24883"/>
    </source>
</evidence>
<dbReference type="InterPro" id="IPR002110">
    <property type="entry name" value="Ankyrin_rpt"/>
</dbReference>
<comment type="caution">
    <text evidence="5">The sequence shown here is derived from an EMBL/GenBank/DDBJ whole genome shotgun (WGS) entry which is preliminary data.</text>
</comment>
<dbReference type="EMBL" id="QJNS01000074">
    <property type="protein sequence ID" value="RYO89370.1"/>
    <property type="molecule type" value="Genomic_DNA"/>
</dbReference>
<dbReference type="Gene3D" id="3.40.50.300">
    <property type="entry name" value="P-loop containing nucleotide triphosphate hydrolases"/>
    <property type="match status" value="1"/>
</dbReference>
<feature type="domain" description="Nephrocystin 3-like N-terminal" evidence="4">
    <location>
        <begin position="254"/>
        <end position="427"/>
    </location>
</feature>
<feature type="repeat" description="ANK" evidence="2">
    <location>
        <begin position="920"/>
        <end position="952"/>
    </location>
</feature>
<evidence type="ECO:0000256" key="1">
    <source>
        <dbReference type="ARBA" id="ARBA00022737"/>
    </source>
</evidence>
<feature type="repeat" description="ANK" evidence="2">
    <location>
        <begin position="1023"/>
        <end position="1055"/>
    </location>
</feature>
<protein>
    <recommendedName>
        <fullName evidence="4">Nephrocystin 3-like N-terminal domain-containing protein</fullName>
    </recommendedName>
</protein>
<sequence>MEKLIERFAQSSDHRDDACSTSMRGETFHSGRSTQQSDRALGPGKDDLFGIFQLWPLESEGVEVDETNIEVLNHPGLLATALNSRRRSIVAVHGLNGDPYKTWTEGDKLWLADFLPLDIPHVRIFTYGYNFGIAFTGCYREERALVMAHERSTQYSSITKDTFGTMFLGTPHRGSDAAFWGKLFGTLADVLTLGSVRTQLLDDLKRKADVLGATCSQFVERSQTLHRIFSVYERVRVKGLSGLVVEDDSAIIVFQDWRDRSDAQILWISGAPGAGKTTASRLLIEHLRRWLQRNQTTVDKEPIVAFYFCTSKQWLRESEEHVVKSLLYQLLSHNKHLFRYLSESDLQSYVSADRDFLGKEDGPREELNITWKFLSTILQRGDDFTFWILIDAIDELQDQLRDGLIRRIRLLVLQDLGRKLKFIVCGRSSSLGRGITEPVSWFDIRRQNKVSEDVIKARLDGLRRLSGEARAFYCSLLERIPEDSQEVAKIGFTWVLGSRKPLNVTELQHPVAISTGQKSWSDLQYSLGFNFDAYFDQAFGYLLGVDPNISVRFSHTTVKELLTPANTNIAPSAHDSQVLSKFPIREADVDAELAKRCIIVLSFPDFVKCRNIAREAMAERMRDFFVTSLQGEKALQSLDFAKYDEPDSVHADQETSDRIGKAILKLGQTELDERTHSFLGIVSPTGTIVPTMDLRILKLGPTNACVDYVLHIALKAGIDTTLILRLLADPRAEVNARSKEGWTLLQWCLSRKGLQTVTRGLLRRRDVDTYEQNKQGLNAIEQVFDGGLSEQSALWIIVRSDLPENWFEKSWKLPSRSLWTDPVVDDYTLRTFIHQTASLHWDLMEELIVQRDPFKAVIIDRDGLNLLGRYAYHGTKQRLFRVLDKFPPDVISTSGLWLEPPNPLRPARLWTDWLDKTNCDGRTALHIAAEYRNGTACKALLQAGASCSIRDKTGKLPIHVAAEQGHRAITSLLLKASIRNIGTYAADIEGRSILHYLVMWHSDSFIRQCLPVLRPQVDVRDDTGRSPLHFACIFSNESAPSILLEISVDPNLRDTLFIYASAS</sequence>
<dbReference type="PROSITE" id="PS50088">
    <property type="entry name" value="ANK_REPEAT"/>
    <property type="match status" value="2"/>
</dbReference>
<dbReference type="SUPFAM" id="SSF52540">
    <property type="entry name" value="P-loop containing nucleoside triphosphate hydrolases"/>
    <property type="match status" value="1"/>
</dbReference>
<dbReference type="InterPro" id="IPR036770">
    <property type="entry name" value="Ankyrin_rpt-contain_sf"/>
</dbReference>
<dbReference type="SMART" id="SM00248">
    <property type="entry name" value="ANK"/>
    <property type="match status" value="5"/>
</dbReference>
<keyword evidence="1" id="KW-0677">Repeat</keyword>
<dbReference type="Pfam" id="PF24883">
    <property type="entry name" value="NPHP3_N"/>
    <property type="match status" value="1"/>
</dbReference>
<dbReference type="Proteomes" id="UP000294003">
    <property type="component" value="Unassembled WGS sequence"/>
</dbReference>
<dbReference type="InterPro" id="IPR056884">
    <property type="entry name" value="NPHP3-like_N"/>
</dbReference>
<keyword evidence="2" id="KW-0040">ANK repeat</keyword>
<evidence type="ECO:0000313" key="6">
    <source>
        <dbReference type="Proteomes" id="UP000294003"/>
    </source>
</evidence>
<dbReference type="Pfam" id="PF12796">
    <property type="entry name" value="Ank_2"/>
    <property type="match status" value="1"/>
</dbReference>
<organism evidence="5 6">
    <name type="scientific">Monosporascus cannonballus</name>
    <dbReference type="NCBI Taxonomy" id="155416"/>
    <lineage>
        <taxon>Eukaryota</taxon>
        <taxon>Fungi</taxon>
        <taxon>Dikarya</taxon>
        <taxon>Ascomycota</taxon>
        <taxon>Pezizomycotina</taxon>
        <taxon>Sordariomycetes</taxon>
        <taxon>Xylariomycetidae</taxon>
        <taxon>Xylariales</taxon>
        <taxon>Xylariales incertae sedis</taxon>
        <taxon>Monosporascus</taxon>
    </lineage>
</organism>